<dbReference type="AlphaFoldDB" id="A0AAE0UCC8"/>
<feature type="region of interest" description="Disordered" evidence="5">
    <location>
        <begin position="142"/>
        <end position="183"/>
    </location>
</feature>
<protein>
    <recommendedName>
        <fullName evidence="4">Large ribosomal subunit protein uL4m</fullName>
    </recommendedName>
</protein>
<reference evidence="6" key="2">
    <citation type="submission" date="2023-07" db="EMBL/GenBank/DDBJ databases">
        <authorList>
            <consortium name="Lawrence Berkeley National Laboratory"/>
            <person name="Haridas S."/>
            <person name="Hensen N."/>
            <person name="Bonometti L."/>
            <person name="Westerberg I."/>
            <person name="Brannstrom I.O."/>
            <person name="Guillou S."/>
            <person name="Cros-Aarteil S."/>
            <person name="Calhoun S."/>
            <person name="Kuo A."/>
            <person name="Mondo S."/>
            <person name="Pangilinan J."/>
            <person name="Riley R."/>
            <person name="LaButti K."/>
            <person name="Andreopoulos B."/>
            <person name="Lipzen A."/>
            <person name="Chen C."/>
            <person name="Yanf M."/>
            <person name="Daum C."/>
            <person name="Ng V."/>
            <person name="Clum A."/>
            <person name="Steindorff A."/>
            <person name="Ohm R."/>
            <person name="Martin F."/>
            <person name="Silar P."/>
            <person name="Natvig D."/>
            <person name="Lalanne C."/>
            <person name="Gautier V."/>
            <person name="Ament-velasquez S.L."/>
            <person name="Kruys A."/>
            <person name="Hutchinson M.I."/>
            <person name="Powell A.J."/>
            <person name="Barry K."/>
            <person name="Miller A.N."/>
            <person name="Grigoriev I.V."/>
            <person name="Debuchy R."/>
            <person name="Gladieux P."/>
            <person name="Thoren M.H."/>
            <person name="Johannesson H."/>
        </authorList>
    </citation>
    <scope>NUCLEOTIDE SEQUENCE</scope>
    <source>
        <strain evidence="6">FGSC 1904</strain>
    </source>
</reference>
<dbReference type="SUPFAM" id="SSF52166">
    <property type="entry name" value="Ribosomal protein L4"/>
    <property type="match status" value="1"/>
</dbReference>
<name>A0AAE0UCC8_SORBR</name>
<evidence type="ECO:0000256" key="3">
    <source>
        <dbReference type="ARBA" id="ARBA00023274"/>
    </source>
</evidence>
<evidence type="ECO:0000256" key="2">
    <source>
        <dbReference type="ARBA" id="ARBA00022980"/>
    </source>
</evidence>
<comment type="similarity">
    <text evidence="1">Belongs to the universal ribosomal protein uL4 family.</text>
</comment>
<dbReference type="GO" id="GO:0005840">
    <property type="term" value="C:ribosome"/>
    <property type="evidence" value="ECO:0007669"/>
    <property type="project" value="UniProtKB-KW"/>
</dbReference>
<dbReference type="GO" id="GO:0003735">
    <property type="term" value="F:structural constituent of ribosome"/>
    <property type="evidence" value="ECO:0007669"/>
    <property type="project" value="InterPro"/>
</dbReference>
<dbReference type="Pfam" id="PF00573">
    <property type="entry name" value="Ribosomal_L4"/>
    <property type="match status" value="1"/>
</dbReference>
<keyword evidence="7" id="KW-1185">Reference proteome</keyword>
<gene>
    <name evidence="6" type="ORF">B0T20DRAFT_408844</name>
</gene>
<dbReference type="InterPro" id="IPR023574">
    <property type="entry name" value="Ribosomal_uL4_dom_sf"/>
</dbReference>
<dbReference type="PANTHER" id="PTHR10746:SF6">
    <property type="entry name" value="LARGE RIBOSOMAL SUBUNIT PROTEIN UL4M"/>
    <property type="match status" value="1"/>
</dbReference>
<reference evidence="6" key="1">
    <citation type="journal article" date="2023" name="Mol. Phylogenet. Evol.">
        <title>Genome-scale phylogeny and comparative genomics of the fungal order Sordariales.</title>
        <authorList>
            <person name="Hensen N."/>
            <person name="Bonometti L."/>
            <person name="Westerberg I."/>
            <person name="Brannstrom I.O."/>
            <person name="Guillou S."/>
            <person name="Cros-Aarteil S."/>
            <person name="Calhoun S."/>
            <person name="Haridas S."/>
            <person name="Kuo A."/>
            <person name="Mondo S."/>
            <person name="Pangilinan J."/>
            <person name="Riley R."/>
            <person name="LaButti K."/>
            <person name="Andreopoulos B."/>
            <person name="Lipzen A."/>
            <person name="Chen C."/>
            <person name="Yan M."/>
            <person name="Daum C."/>
            <person name="Ng V."/>
            <person name="Clum A."/>
            <person name="Steindorff A."/>
            <person name="Ohm R.A."/>
            <person name="Martin F."/>
            <person name="Silar P."/>
            <person name="Natvig D.O."/>
            <person name="Lalanne C."/>
            <person name="Gautier V."/>
            <person name="Ament-Velasquez S.L."/>
            <person name="Kruys A."/>
            <person name="Hutchinson M.I."/>
            <person name="Powell A.J."/>
            <person name="Barry K."/>
            <person name="Miller A.N."/>
            <person name="Grigoriev I.V."/>
            <person name="Debuchy R."/>
            <person name="Gladieux P."/>
            <person name="Hiltunen Thoren M."/>
            <person name="Johannesson H."/>
        </authorList>
    </citation>
    <scope>NUCLEOTIDE SEQUENCE</scope>
    <source>
        <strain evidence="6">FGSC 1904</strain>
    </source>
</reference>
<evidence type="ECO:0000313" key="6">
    <source>
        <dbReference type="EMBL" id="KAK3398976.1"/>
    </source>
</evidence>
<dbReference type="FunFam" id="3.40.1370.10:FF:000016">
    <property type="entry name" value="60S ribosomal protein L4, mitochondrial"/>
    <property type="match status" value="1"/>
</dbReference>
<dbReference type="InterPro" id="IPR002136">
    <property type="entry name" value="Ribosomal_uL4"/>
</dbReference>
<keyword evidence="2 6" id="KW-0689">Ribosomal protein</keyword>
<dbReference type="GO" id="GO:1990904">
    <property type="term" value="C:ribonucleoprotein complex"/>
    <property type="evidence" value="ECO:0007669"/>
    <property type="project" value="UniProtKB-KW"/>
</dbReference>
<evidence type="ECO:0000256" key="5">
    <source>
        <dbReference type="SAM" id="MobiDB-lite"/>
    </source>
</evidence>
<feature type="compositionally biased region" description="Basic residues" evidence="5">
    <location>
        <begin position="149"/>
        <end position="166"/>
    </location>
</feature>
<evidence type="ECO:0000256" key="1">
    <source>
        <dbReference type="ARBA" id="ARBA00010528"/>
    </source>
</evidence>
<dbReference type="PANTHER" id="PTHR10746">
    <property type="entry name" value="50S RIBOSOMAL PROTEIN L4"/>
    <property type="match status" value="1"/>
</dbReference>
<accession>A0AAE0UCC8</accession>
<organism evidence="6 7">
    <name type="scientific">Sordaria brevicollis</name>
    <dbReference type="NCBI Taxonomy" id="83679"/>
    <lineage>
        <taxon>Eukaryota</taxon>
        <taxon>Fungi</taxon>
        <taxon>Dikarya</taxon>
        <taxon>Ascomycota</taxon>
        <taxon>Pezizomycotina</taxon>
        <taxon>Sordariomycetes</taxon>
        <taxon>Sordariomycetidae</taxon>
        <taxon>Sordariales</taxon>
        <taxon>Sordariaceae</taxon>
        <taxon>Sordaria</taxon>
    </lineage>
</organism>
<dbReference type="Proteomes" id="UP001281003">
    <property type="component" value="Unassembled WGS sequence"/>
</dbReference>
<evidence type="ECO:0000256" key="4">
    <source>
        <dbReference type="ARBA" id="ARBA00040565"/>
    </source>
</evidence>
<keyword evidence="3" id="KW-0687">Ribonucleoprotein</keyword>
<dbReference type="GO" id="GO:0006412">
    <property type="term" value="P:translation"/>
    <property type="evidence" value="ECO:0007669"/>
    <property type="project" value="InterPro"/>
</dbReference>
<dbReference type="Gene3D" id="3.40.1370.10">
    <property type="match status" value="1"/>
</dbReference>
<dbReference type="InterPro" id="IPR013005">
    <property type="entry name" value="Ribosomal_uL4-like"/>
</dbReference>
<proteinExistence type="inferred from homology"/>
<comment type="caution">
    <text evidence="6">The sequence shown here is derived from an EMBL/GenBank/DDBJ whole genome shotgun (WGS) entry which is preliminary data.</text>
</comment>
<evidence type="ECO:0000313" key="7">
    <source>
        <dbReference type="Proteomes" id="UP001281003"/>
    </source>
</evidence>
<dbReference type="EMBL" id="JAUTDP010000005">
    <property type="protein sequence ID" value="KAK3398976.1"/>
    <property type="molecule type" value="Genomic_DNA"/>
</dbReference>
<sequence>MAGKGLKSLNEAMKALSIASQPCRALPMRQSSILSSRRSMASVATPPAAANITRSVSEPWQPSMSTNTTANLDNIASAAKVLTQGSVTNVPVTVYSFPELEPRSLESYSARHLHLPLRRDILHLAVIYEGDSTRRGLASTKTRYEVHGSHKKMSPQKGTGRARRGTRQSPLMRGGGKTFGPKPRDFSTKLNKKVYDLAWRTALSYRYKRGELIVTEDGLDLPLPNDFLWLAGGGKLSRELEDGYVRKWVHEFMTNLNWGKEAGRTTFITGDKRPNLFTGFELAGAEGRALELWDVDVKDLLETGRIVIERSALKEMIKDHQSDLVTRVAVQGLRQKGPKLAEVLVKAPRY</sequence>